<protein>
    <submittedName>
        <fullName evidence="1">Uncharacterized protein</fullName>
    </submittedName>
</protein>
<evidence type="ECO:0000313" key="1">
    <source>
        <dbReference type="EMBL" id="KAG7480039.1"/>
    </source>
</evidence>
<accession>A0AAV6Q3A4</accession>
<reference evidence="1 2" key="1">
    <citation type="journal article" date="2021" name="Sci. Rep.">
        <title>Chromosome anchoring in Senegalese sole (Solea senegalensis) reveals sex-associated markers and genome rearrangements in flatfish.</title>
        <authorList>
            <person name="Guerrero-Cozar I."/>
            <person name="Gomez-Garrido J."/>
            <person name="Berbel C."/>
            <person name="Martinez-Blanch J.F."/>
            <person name="Alioto T."/>
            <person name="Claros M.G."/>
            <person name="Gagnaire P.A."/>
            <person name="Manchado M."/>
        </authorList>
    </citation>
    <scope>NUCLEOTIDE SEQUENCE [LARGE SCALE GENOMIC DNA]</scope>
    <source>
        <strain evidence="1">Sse05_10M</strain>
    </source>
</reference>
<sequence length="69" mass="7400">MILHSSAAIDLEHNVASQQTNVAIISALSGTTTCLLRTVPPFSSSSSLTRTAPDAHFITITTKKRSQFK</sequence>
<keyword evidence="2" id="KW-1185">Reference proteome</keyword>
<name>A0AAV6Q3A4_SOLSE</name>
<gene>
    <name evidence="1" type="ORF">JOB18_041629</name>
</gene>
<dbReference type="Proteomes" id="UP000693946">
    <property type="component" value="Linkage Group LG8"/>
</dbReference>
<dbReference type="AlphaFoldDB" id="A0AAV6Q3A4"/>
<dbReference type="EMBL" id="JAGKHQ010000020">
    <property type="protein sequence ID" value="KAG7480039.1"/>
    <property type="molecule type" value="Genomic_DNA"/>
</dbReference>
<evidence type="ECO:0000313" key="2">
    <source>
        <dbReference type="Proteomes" id="UP000693946"/>
    </source>
</evidence>
<proteinExistence type="predicted"/>
<comment type="caution">
    <text evidence="1">The sequence shown here is derived from an EMBL/GenBank/DDBJ whole genome shotgun (WGS) entry which is preliminary data.</text>
</comment>
<organism evidence="1 2">
    <name type="scientific">Solea senegalensis</name>
    <name type="common">Senegalese sole</name>
    <dbReference type="NCBI Taxonomy" id="28829"/>
    <lineage>
        <taxon>Eukaryota</taxon>
        <taxon>Metazoa</taxon>
        <taxon>Chordata</taxon>
        <taxon>Craniata</taxon>
        <taxon>Vertebrata</taxon>
        <taxon>Euteleostomi</taxon>
        <taxon>Actinopterygii</taxon>
        <taxon>Neopterygii</taxon>
        <taxon>Teleostei</taxon>
        <taxon>Neoteleostei</taxon>
        <taxon>Acanthomorphata</taxon>
        <taxon>Carangaria</taxon>
        <taxon>Pleuronectiformes</taxon>
        <taxon>Pleuronectoidei</taxon>
        <taxon>Soleidae</taxon>
        <taxon>Solea</taxon>
    </lineage>
</organism>